<dbReference type="OrthoDB" id="2256126at2759"/>
<protein>
    <submittedName>
        <fullName evidence="2">Uncharacterized protein</fullName>
    </submittedName>
</protein>
<evidence type="ECO:0000313" key="2">
    <source>
        <dbReference type="EMBL" id="KAG1535021.1"/>
    </source>
</evidence>
<feature type="compositionally biased region" description="Polar residues" evidence="1">
    <location>
        <begin position="195"/>
        <end position="218"/>
    </location>
</feature>
<dbReference type="AlphaFoldDB" id="A0A9P6XY13"/>
<dbReference type="EMBL" id="JAANIT010002982">
    <property type="protein sequence ID" value="KAG1535021.1"/>
    <property type="molecule type" value="Genomic_DNA"/>
</dbReference>
<proteinExistence type="predicted"/>
<organism evidence="2 3">
    <name type="scientific">Rhizopus oryzae</name>
    <name type="common">Mucormycosis agent</name>
    <name type="synonym">Rhizopus arrhizus var. delemar</name>
    <dbReference type="NCBI Taxonomy" id="64495"/>
    <lineage>
        <taxon>Eukaryota</taxon>
        <taxon>Fungi</taxon>
        <taxon>Fungi incertae sedis</taxon>
        <taxon>Mucoromycota</taxon>
        <taxon>Mucoromycotina</taxon>
        <taxon>Mucoromycetes</taxon>
        <taxon>Mucorales</taxon>
        <taxon>Mucorineae</taxon>
        <taxon>Rhizopodaceae</taxon>
        <taxon>Rhizopus</taxon>
    </lineage>
</organism>
<evidence type="ECO:0000313" key="3">
    <source>
        <dbReference type="Proteomes" id="UP000717996"/>
    </source>
</evidence>
<feature type="compositionally biased region" description="Basic and acidic residues" evidence="1">
    <location>
        <begin position="1"/>
        <end position="15"/>
    </location>
</feature>
<gene>
    <name evidence="2" type="ORF">G6F51_011764</name>
</gene>
<accession>A0A9P6XY13</accession>
<feature type="region of interest" description="Disordered" evidence="1">
    <location>
        <begin position="140"/>
        <end position="249"/>
    </location>
</feature>
<feature type="region of interest" description="Disordered" evidence="1">
    <location>
        <begin position="1"/>
        <end position="27"/>
    </location>
</feature>
<dbReference type="OMA" id="KYWSDDE"/>
<evidence type="ECO:0000256" key="1">
    <source>
        <dbReference type="SAM" id="MobiDB-lite"/>
    </source>
</evidence>
<sequence>MSVRDAKIIPERKQQSSDGEENQLSKKPRNYKYWSDEEVRKILYWFNLPENEGKLNRNKAQACREVAKELFDGDEYMAISVRSKLMSLEKGYKEVEQLILQLNDTSSSQDKLAIQDKINELCKFHKECKQLFGKSETRFPPITSPVTPETSIMPYSPIRNNTAFPSSSSSPSPVFVTESSQTKLPHLDKDRLRALSSNLAPMPKNTSWSLPRVSLSSNNEDEDNLYQSRKRSLDKQSTSSFESTDSTSQVKIARYKAKQASYAAKQAHYEATKAESERGKMESAIQLARIELDRDALAVKKMELELELLKAKRSTA</sequence>
<name>A0A9P6XY13_RHIOR</name>
<feature type="compositionally biased region" description="Low complexity" evidence="1">
    <location>
        <begin position="237"/>
        <end position="248"/>
    </location>
</feature>
<reference evidence="2" key="1">
    <citation type="journal article" date="2020" name="Microb. Genom.">
        <title>Genetic diversity of clinical and environmental Mucorales isolates obtained from an investigation of mucormycosis cases among solid organ transplant recipients.</title>
        <authorList>
            <person name="Nguyen M.H."/>
            <person name="Kaul D."/>
            <person name="Muto C."/>
            <person name="Cheng S.J."/>
            <person name="Richter R.A."/>
            <person name="Bruno V.M."/>
            <person name="Liu G."/>
            <person name="Beyhan S."/>
            <person name="Sundermann A.J."/>
            <person name="Mounaud S."/>
            <person name="Pasculle A.W."/>
            <person name="Nierman W.C."/>
            <person name="Driscoll E."/>
            <person name="Cumbie R."/>
            <person name="Clancy C.J."/>
            <person name="Dupont C.L."/>
        </authorList>
    </citation>
    <scope>NUCLEOTIDE SEQUENCE</scope>
    <source>
        <strain evidence="2">GL16</strain>
    </source>
</reference>
<dbReference type="Proteomes" id="UP000717996">
    <property type="component" value="Unassembled WGS sequence"/>
</dbReference>
<comment type="caution">
    <text evidence="2">The sequence shown here is derived from an EMBL/GenBank/DDBJ whole genome shotgun (WGS) entry which is preliminary data.</text>
</comment>